<organism evidence="1 2">
    <name type="scientific">Saccharopolyspora taberi</name>
    <dbReference type="NCBI Taxonomy" id="60895"/>
    <lineage>
        <taxon>Bacteria</taxon>
        <taxon>Bacillati</taxon>
        <taxon>Actinomycetota</taxon>
        <taxon>Actinomycetes</taxon>
        <taxon>Pseudonocardiales</taxon>
        <taxon>Pseudonocardiaceae</taxon>
        <taxon>Saccharopolyspora</taxon>
    </lineage>
</organism>
<name>A0ABN3UZL8_9PSEU</name>
<keyword evidence="2" id="KW-1185">Reference proteome</keyword>
<accession>A0ABN3UZL8</accession>
<evidence type="ECO:0000313" key="1">
    <source>
        <dbReference type="EMBL" id="GAA2772973.1"/>
    </source>
</evidence>
<dbReference type="EMBL" id="BAAAUX010000001">
    <property type="protein sequence ID" value="GAA2772973.1"/>
    <property type="molecule type" value="Genomic_DNA"/>
</dbReference>
<sequence>MTADRIAYRLHGVPCAICGLPGAFVTIGGLIHHASVVALPPCKADPLTSKPTRKP</sequence>
<protein>
    <submittedName>
        <fullName evidence="1">Uncharacterized protein</fullName>
    </submittedName>
</protein>
<dbReference type="RefSeq" id="WP_344677255.1">
    <property type="nucleotide sequence ID" value="NZ_BAAAUX010000001.1"/>
</dbReference>
<gene>
    <name evidence="1" type="ORF">GCM10010470_00650</name>
</gene>
<reference evidence="1 2" key="1">
    <citation type="journal article" date="2019" name="Int. J. Syst. Evol. Microbiol.">
        <title>The Global Catalogue of Microorganisms (GCM) 10K type strain sequencing project: providing services to taxonomists for standard genome sequencing and annotation.</title>
        <authorList>
            <consortium name="The Broad Institute Genomics Platform"/>
            <consortium name="The Broad Institute Genome Sequencing Center for Infectious Disease"/>
            <person name="Wu L."/>
            <person name="Ma J."/>
        </authorList>
    </citation>
    <scope>NUCLEOTIDE SEQUENCE [LARGE SCALE GENOMIC DNA]</scope>
    <source>
        <strain evidence="1 2">JCM 9383</strain>
    </source>
</reference>
<comment type="caution">
    <text evidence="1">The sequence shown here is derived from an EMBL/GenBank/DDBJ whole genome shotgun (WGS) entry which is preliminary data.</text>
</comment>
<evidence type="ECO:0000313" key="2">
    <source>
        <dbReference type="Proteomes" id="UP001500979"/>
    </source>
</evidence>
<proteinExistence type="predicted"/>
<dbReference type="Proteomes" id="UP001500979">
    <property type="component" value="Unassembled WGS sequence"/>
</dbReference>